<dbReference type="PANTHER" id="PTHR42915:SF1">
    <property type="entry name" value="PEPTIDOGLYCAN BETA-N-ACETYLMURAMIDASE NAMZ"/>
    <property type="match status" value="1"/>
</dbReference>
<feature type="domain" description="Peptidoglycan beta-N-acetylmuramidase NamZ N-terminal" evidence="1">
    <location>
        <begin position="48"/>
        <end position="250"/>
    </location>
</feature>
<dbReference type="EMBL" id="JXXR01000004">
    <property type="protein sequence ID" value="KJY76194.1"/>
    <property type="molecule type" value="Genomic_DNA"/>
</dbReference>
<gene>
    <name evidence="3" type="ORF">TW71_06395</name>
</gene>
<dbReference type="RefSeq" id="WP_045985332.1">
    <property type="nucleotide sequence ID" value="NZ_CP063051.1"/>
</dbReference>
<proteinExistence type="predicted"/>
<dbReference type="InterPro" id="IPR008302">
    <property type="entry name" value="NamZ"/>
</dbReference>
<dbReference type="PANTHER" id="PTHR42915">
    <property type="entry name" value="HYPOTHETICAL 460 KDA PROTEIN IN FEUA-SIGW INTERGENIC REGION [PRECURSOR]"/>
    <property type="match status" value="1"/>
</dbReference>
<dbReference type="InterPro" id="IPR048502">
    <property type="entry name" value="NamZ_N"/>
</dbReference>
<evidence type="ECO:0000259" key="2">
    <source>
        <dbReference type="Pfam" id="PF20732"/>
    </source>
</evidence>
<reference evidence="3" key="1">
    <citation type="journal article" date="2015" name="BMC Genomics">
        <title>Genome mining reveals unlocked bioactive potential of marine Gram-negative bacteria.</title>
        <authorList>
            <person name="Machado H."/>
            <person name="Sonnenschein E.C."/>
            <person name="Melchiorsen J."/>
            <person name="Gram L."/>
        </authorList>
    </citation>
    <scope>NUCLEOTIDE SEQUENCE</scope>
    <source>
        <strain evidence="3">S2052</strain>
    </source>
</reference>
<dbReference type="PROSITE" id="PS51257">
    <property type="entry name" value="PROKAR_LIPOPROTEIN"/>
    <property type="match status" value="1"/>
</dbReference>
<name>A0A837G8X9_9VIBR</name>
<sequence>MKVLLSILLIVSTIFTLGCDEEESTTSSIAVGADQLQEYLPYLEGKRVGLVVNPTSRLNTGVHLIDAMIEEQVNVTTLFAPEHGLRGEQDAGEEVEDGIDPETGLPVISLYGDHKKPTEEDLQNVDVLVFDMQDVGVRFYTYISTMQLVMEAAAEYGRQVVILDRPNPNGSYIAGPIMEPEHVSFVGMAPIPVVHGLTIAELALMINGELWLSNGVFLDEGDLKVVKVPEYSHSDSYSLPVAPSPNLQTDESVIHYPSLGLFESTTISVGRGTNTPFEVIGYPDENLKINHEFQIADDSSAWPQQGQYVYGESYRIAPPENTKFSIEAFSRWYWAMRDLGYQDSEIVDRPEWLAQLIGTTEVLNQIRQGKPYQEIEASWQPELDAFSTLRETYRLYPD</sequence>
<accession>A0A837G8X9</accession>
<dbReference type="PIRSF" id="PIRSF016719">
    <property type="entry name" value="UCP016719"/>
    <property type="match status" value="1"/>
</dbReference>
<evidence type="ECO:0000313" key="3">
    <source>
        <dbReference type="EMBL" id="KJY76194.1"/>
    </source>
</evidence>
<dbReference type="Pfam" id="PF07075">
    <property type="entry name" value="NamZ_N"/>
    <property type="match status" value="1"/>
</dbReference>
<dbReference type="Gene3D" id="3.90.1150.140">
    <property type="match status" value="1"/>
</dbReference>
<dbReference type="GO" id="GO:0033922">
    <property type="term" value="F:peptidoglycan beta-N-acetylmuramidase activity"/>
    <property type="evidence" value="ECO:0007669"/>
    <property type="project" value="InterPro"/>
</dbReference>
<dbReference type="InterPro" id="IPR048503">
    <property type="entry name" value="NamZ_C"/>
</dbReference>
<dbReference type="Gene3D" id="3.40.50.12170">
    <property type="entry name" value="Uncharacterised protein PF07075, DUF1343"/>
    <property type="match status" value="1"/>
</dbReference>
<dbReference type="AlphaFoldDB" id="A0A837G8X9"/>
<feature type="domain" description="Peptidoglycan beta-N-acetylmuramidase NamZ C-terminal" evidence="2">
    <location>
        <begin position="255"/>
        <end position="396"/>
    </location>
</feature>
<dbReference type="Pfam" id="PF20732">
    <property type="entry name" value="NamZ_C"/>
    <property type="match status" value="1"/>
</dbReference>
<evidence type="ECO:0000259" key="1">
    <source>
        <dbReference type="Pfam" id="PF07075"/>
    </source>
</evidence>
<organism evidence="3">
    <name type="scientific">Vibrio coralliilyticus</name>
    <dbReference type="NCBI Taxonomy" id="190893"/>
    <lineage>
        <taxon>Bacteria</taxon>
        <taxon>Pseudomonadati</taxon>
        <taxon>Pseudomonadota</taxon>
        <taxon>Gammaproteobacteria</taxon>
        <taxon>Vibrionales</taxon>
        <taxon>Vibrionaceae</taxon>
        <taxon>Vibrio</taxon>
    </lineage>
</organism>
<protein>
    <submittedName>
        <fullName evidence="3">Uncharacterized protein</fullName>
    </submittedName>
</protein>
<comment type="caution">
    <text evidence="3">The sequence shown here is derived from an EMBL/GenBank/DDBJ whole genome shotgun (WGS) entry which is preliminary data.</text>
</comment>